<proteinExistence type="predicted"/>
<name>A0A239ATJ7_9BACT</name>
<keyword evidence="3" id="KW-1185">Reference proteome</keyword>
<evidence type="ECO:0000313" key="2">
    <source>
        <dbReference type="EMBL" id="SNR98880.1"/>
    </source>
</evidence>
<sequence>MKIRVVFNLVLMFIFMLQVANAQSKLRPTFAGVYQSGLVGQVGIGTDNEKKYFGEIRFGANDVLETGFGIEGHFNRNIYKSDWFNFHAGAMFGYVFYSSARIGLPIGFTIKPIESHRNFAILMEATPNVFTSDSYVNLRASLGVRYTFR</sequence>
<reference evidence="3" key="1">
    <citation type="submission" date="2017-06" db="EMBL/GenBank/DDBJ databases">
        <authorList>
            <person name="Varghese N."/>
            <person name="Submissions S."/>
        </authorList>
    </citation>
    <scope>NUCLEOTIDE SEQUENCE [LARGE SCALE GENOMIC DNA]</scope>
    <source>
        <strain evidence="3">5C</strain>
    </source>
</reference>
<evidence type="ECO:0000256" key="1">
    <source>
        <dbReference type="SAM" id="SignalP"/>
    </source>
</evidence>
<dbReference type="AlphaFoldDB" id="A0A239ATJ7"/>
<dbReference type="EMBL" id="FZOK01000001">
    <property type="protein sequence ID" value="SNR98880.1"/>
    <property type="molecule type" value="Genomic_DNA"/>
</dbReference>
<organism evidence="2 3">
    <name type="scientific">Belliella buryatensis</name>
    <dbReference type="NCBI Taxonomy" id="1500549"/>
    <lineage>
        <taxon>Bacteria</taxon>
        <taxon>Pseudomonadati</taxon>
        <taxon>Bacteroidota</taxon>
        <taxon>Cytophagia</taxon>
        <taxon>Cytophagales</taxon>
        <taxon>Cyclobacteriaceae</taxon>
        <taxon>Belliella</taxon>
    </lineage>
</organism>
<evidence type="ECO:0000313" key="3">
    <source>
        <dbReference type="Proteomes" id="UP000198480"/>
    </source>
</evidence>
<protein>
    <recommendedName>
        <fullName evidence="4">Outer membrane protein beta-barrel domain-containing protein</fullName>
    </recommendedName>
</protein>
<accession>A0A239ATJ7</accession>
<dbReference type="OrthoDB" id="1122115at2"/>
<dbReference type="Proteomes" id="UP000198480">
    <property type="component" value="Unassembled WGS sequence"/>
</dbReference>
<feature type="chain" id="PRO_5012850914" description="Outer membrane protein beta-barrel domain-containing protein" evidence="1">
    <location>
        <begin position="23"/>
        <end position="149"/>
    </location>
</feature>
<gene>
    <name evidence="2" type="ORF">SAMN06295967_101383</name>
</gene>
<evidence type="ECO:0008006" key="4">
    <source>
        <dbReference type="Google" id="ProtNLM"/>
    </source>
</evidence>
<keyword evidence="1" id="KW-0732">Signal</keyword>
<feature type="signal peptide" evidence="1">
    <location>
        <begin position="1"/>
        <end position="22"/>
    </location>
</feature>